<dbReference type="PRINTS" id="PR00131">
    <property type="entry name" value="GLHYDRLASE1"/>
</dbReference>
<dbReference type="Proteomes" id="UP000232229">
    <property type="component" value="Chromosome"/>
</dbReference>
<reference evidence="6 7" key="1">
    <citation type="submission" date="2017-08" db="EMBL/GenBank/DDBJ databases">
        <title>Complete Genome Sequence of Mesoplasma chauliocola.</title>
        <authorList>
            <person name="Knight T.F.Jr."/>
            <person name="Citino T."/>
        </authorList>
    </citation>
    <scope>NUCLEOTIDE SEQUENCE [LARGE SCALE GENOMIC DNA]</scope>
    <source>
        <strain evidence="6 7">CHPA-2</strain>
    </source>
</reference>
<evidence type="ECO:0000313" key="6">
    <source>
        <dbReference type="EMBL" id="ASZ08767.1"/>
    </source>
</evidence>
<comment type="similarity">
    <text evidence="1 5">Belongs to the glycosyl hydrolase 1 family.</text>
</comment>
<dbReference type="Pfam" id="PF00232">
    <property type="entry name" value="Glyco_hydro_1"/>
    <property type="match status" value="1"/>
</dbReference>
<dbReference type="GO" id="GO:0005829">
    <property type="term" value="C:cytosol"/>
    <property type="evidence" value="ECO:0007669"/>
    <property type="project" value="TreeGrafter"/>
</dbReference>
<accession>A0A249SME5</accession>
<dbReference type="STRING" id="1336232.GCA_000518825_00786"/>
<proteinExistence type="inferred from homology"/>
<dbReference type="InterPro" id="IPR001360">
    <property type="entry name" value="Glyco_hydro_1"/>
</dbReference>
<dbReference type="PROSITE" id="PS00572">
    <property type="entry name" value="GLYCOSYL_HYDROL_F1_1"/>
    <property type="match status" value="1"/>
</dbReference>
<evidence type="ECO:0000313" key="7">
    <source>
        <dbReference type="Proteomes" id="UP000232229"/>
    </source>
</evidence>
<evidence type="ECO:0000256" key="5">
    <source>
        <dbReference type="RuleBase" id="RU003690"/>
    </source>
</evidence>
<evidence type="ECO:0000256" key="2">
    <source>
        <dbReference type="ARBA" id="ARBA00022801"/>
    </source>
</evidence>
<dbReference type="GO" id="GO:0008422">
    <property type="term" value="F:beta-glucosidase activity"/>
    <property type="evidence" value="ECO:0007669"/>
    <property type="project" value="TreeGrafter"/>
</dbReference>
<dbReference type="AlphaFoldDB" id="A0A249SME5"/>
<protein>
    <submittedName>
        <fullName evidence="6">Glycoside hydrolase family 1 protein</fullName>
    </submittedName>
</protein>
<dbReference type="EMBL" id="CP023173">
    <property type="protein sequence ID" value="ASZ08767.1"/>
    <property type="molecule type" value="Genomic_DNA"/>
</dbReference>
<dbReference type="PANTHER" id="PTHR10353">
    <property type="entry name" value="GLYCOSYL HYDROLASE"/>
    <property type="match status" value="1"/>
</dbReference>
<dbReference type="Gene3D" id="3.20.20.80">
    <property type="entry name" value="Glycosidases"/>
    <property type="match status" value="1"/>
</dbReference>
<sequence>MTKKIKKFPKNFLWGGATSASQIEGAWDQGGKSITLTDLEPFLERKNKTDTSFVWHKTKDNYYKSLENKEGLHFPKRHGIDFFNHYKEDIALFKEMGLKIYRMSISWARIFPNGDEEKPNIEGLNFYKNVLEECKKNGLEVMVTIIHFDYPLPIMEKYPAGFADTKVQEMFIKYVKVLFDNFAKYVKYWLPVNEINIASFFPIIGLGYFPEKAANPKSFIDKQKVEALHGLFLTHARVVQLSKKYENIKVGCMVADMLIYPYDCNPINIIETMKMERMTKYFFYDVIAGGEYPGYYLRALKDASIDLNISEDDKKLLKYNSVDFISFSYYQSSTLSVTDQNEKVGGNIAGWGKNPFLKATEWGWQIDPIGIRYILTNLWERYKKPLFISENGIGVIESLDENQTVNDDYRIDYMQKHFEQIWEAIEDGVDVFGYTVWTPIDIVSAGTCEMAKRYGMIFVDYDDYHNGTGKRYKKKSFFWYKDFIKNNAL</sequence>
<dbReference type="RefSeq" id="WP_036246802.1">
    <property type="nucleotide sequence ID" value="NZ_CP023173.1"/>
</dbReference>
<dbReference type="PANTHER" id="PTHR10353:SF122">
    <property type="entry name" value="6-PHOSPHO-BETA-GLUCOSIDASE ASCB-RELATED"/>
    <property type="match status" value="1"/>
</dbReference>
<dbReference type="KEGG" id="mchc:CK556_00075"/>
<evidence type="ECO:0000256" key="4">
    <source>
        <dbReference type="PROSITE-ProRule" id="PRU10055"/>
    </source>
</evidence>
<organism evidence="6 7">
    <name type="scientific">Mesoplasma chauliocola</name>
    <dbReference type="NCBI Taxonomy" id="216427"/>
    <lineage>
        <taxon>Bacteria</taxon>
        <taxon>Bacillati</taxon>
        <taxon>Mycoplasmatota</taxon>
        <taxon>Mollicutes</taxon>
        <taxon>Entomoplasmatales</taxon>
        <taxon>Entomoplasmataceae</taxon>
        <taxon>Mesoplasma</taxon>
    </lineage>
</organism>
<evidence type="ECO:0000256" key="3">
    <source>
        <dbReference type="ARBA" id="ARBA00023295"/>
    </source>
</evidence>
<dbReference type="GO" id="GO:0016052">
    <property type="term" value="P:carbohydrate catabolic process"/>
    <property type="evidence" value="ECO:0007669"/>
    <property type="project" value="TreeGrafter"/>
</dbReference>
<dbReference type="InterPro" id="IPR018120">
    <property type="entry name" value="Glyco_hydro_1_AS"/>
</dbReference>
<dbReference type="FunFam" id="3.20.20.80:FF:000004">
    <property type="entry name" value="Beta-glucosidase 6-phospho-beta-glucosidase"/>
    <property type="match status" value="1"/>
</dbReference>
<gene>
    <name evidence="6" type="ORF">CK556_00075</name>
</gene>
<dbReference type="SUPFAM" id="SSF51445">
    <property type="entry name" value="(Trans)glycosidases"/>
    <property type="match status" value="1"/>
</dbReference>
<feature type="active site" description="Nucleophile" evidence="4">
    <location>
        <position position="390"/>
    </location>
</feature>
<keyword evidence="3" id="KW-0326">Glycosidase</keyword>
<keyword evidence="7" id="KW-1185">Reference proteome</keyword>
<dbReference type="InterPro" id="IPR017853">
    <property type="entry name" value="GH"/>
</dbReference>
<name>A0A249SME5_9MOLU</name>
<evidence type="ECO:0000256" key="1">
    <source>
        <dbReference type="ARBA" id="ARBA00010838"/>
    </source>
</evidence>
<keyword evidence="2 6" id="KW-0378">Hydrolase</keyword>